<gene>
    <name evidence="8" type="ORF">DSCW_46760</name>
</gene>
<evidence type="ECO:0000256" key="4">
    <source>
        <dbReference type="RuleBase" id="RU003744"/>
    </source>
</evidence>
<feature type="chain" id="PRO_5024315032" evidence="5">
    <location>
        <begin position="29"/>
        <end position="261"/>
    </location>
</feature>
<dbReference type="CDD" id="cd13530">
    <property type="entry name" value="PBP2_peptides_like"/>
    <property type="match status" value="1"/>
</dbReference>
<feature type="signal peptide" evidence="5">
    <location>
        <begin position="1"/>
        <end position="28"/>
    </location>
</feature>
<keyword evidence="9" id="KW-1185">Reference proteome</keyword>
<reference evidence="8 9" key="1">
    <citation type="submission" date="2019-11" db="EMBL/GenBank/DDBJ databases">
        <title>Comparative genomics of hydrocarbon-degrading Desulfosarcina strains.</title>
        <authorList>
            <person name="Watanabe M."/>
            <person name="Kojima H."/>
            <person name="Fukui M."/>
        </authorList>
    </citation>
    <scope>NUCLEOTIDE SEQUENCE [LARGE SCALE GENOMIC DNA]</scope>
    <source>
        <strain evidence="8 9">PP31</strain>
    </source>
</reference>
<evidence type="ECO:0000259" key="6">
    <source>
        <dbReference type="SMART" id="SM00062"/>
    </source>
</evidence>
<dbReference type="Proteomes" id="UP000427769">
    <property type="component" value="Chromosome"/>
</dbReference>
<feature type="domain" description="Ionotropic glutamate receptor C-terminal" evidence="7">
    <location>
        <begin position="41"/>
        <end position="260"/>
    </location>
</feature>
<feature type="domain" description="Solute-binding protein family 3/N-terminal" evidence="6">
    <location>
        <begin position="41"/>
        <end position="261"/>
    </location>
</feature>
<dbReference type="SMART" id="SM00079">
    <property type="entry name" value="PBPe"/>
    <property type="match status" value="1"/>
</dbReference>
<proteinExistence type="inferred from homology"/>
<dbReference type="OrthoDB" id="5419093at2"/>
<dbReference type="Pfam" id="PF00497">
    <property type="entry name" value="SBP_bac_3"/>
    <property type="match status" value="1"/>
</dbReference>
<evidence type="ECO:0000256" key="1">
    <source>
        <dbReference type="ARBA" id="ARBA00004196"/>
    </source>
</evidence>
<accession>A0A5K7ZAQ5</accession>
<dbReference type="GO" id="GO:0016020">
    <property type="term" value="C:membrane"/>
    <property type="evidence" value="ECO:0007669"/>
    <property type="project" value="InterPro"/>
</dbReference>
<dbReference type="KEGG" id="dwd:DSCW_46760"/>
<dbReference type="InterPro" id="IPR001320">
    <property type="entry name" value="Iontro_rcpt_C"/>
</dbReference>
<dbReference type="GO" id="GO:0015276">
    <property type="term" value="F:ligand-gated monoatomic ion channel activity"/>
    <property type="evidence" value="ECO:0007669"/>
    <property type="project" value="InterPro"/>
</dbReference>
<name>A0A5K7ZAQ5_9BACT</name>
<dbReference type="SMART" id="SM00062">
    <property type="entry name" value="PBPb"/>
    <property type="match status" value="1"/>
</dbReference>
<dbReference type="PANTHER" id="PTHR35936">
    <property type="entry name" value="MEMBRANE-BOUND LYTIC MUREIN TRANSGLYCOSYLASE F"/>
    <property type="match status" value="1"/>
</dbReference>
<comment type="subcellular location">
    <subcellularLocation>
        <location evidence="1">Cell envelope</location>
    </subcellularLocation>
</comment>
<dbReference type="InterPro" id="IPR001638">
    <property type="entry name" value="Solute-binding_3/MltF_N"/>
</dbReference>
<dbReference type="RefSeq" id="WP_155306024.1">
    <property type="nucleotide sequence ID" value="NZ_AP021875.1"/>
</dbReference>
<dbReference type="Gene3D" id="3.40.190.10">
    <property type="entry name" value="Periplasmic binding protein-like II"/>
    <property type="match status" value="2"/>
</dbReference>
<dbReference type="SUPFAM" id="SSF53850">
    <property type="entry name" value="Periplasmic binding protein-like II"/>
    <property type="match status" value="1"/>
</dbReference>
<dbReference type="PROSITE" id="PS01039">
    <property type="entry name" value="SBP_BACTERIAL_3"/>
    <property type="match status" value="1"/>
</dbReference>
<keyword evidence="3 5" id="KW-0732">Signal</keyword>
<evidence type="ECO:0000256" key="3">
    <source>
        <dbReference type="ARBA" id="ARBA00022729"/>
    </source>
</evidence>
<comment type="similarity">
    <text evidence="2 4">Belongs to the bacterial solute-binding protein 3 family.</text>
</comment>
<evidence type="ECO:0000259" key="7">
    <source>
        <dbReference type="SMART" id="SM00079"/>
    </source>
</evidence>
<evidence type="ECO:0000256" key="5">
    <source>
        <dbReference type="SAM" id="SignalP"/>
    </source>
</evidence>
<evidence type="ECO:0000256" key="2">
    <source>
        <dbReference type="ARBA" id="ARBA00010333"/>
    </source>
</evidence>
<sequence length="261" mass="28702">MKQRLFRKMVVWATSAVVLASMAVQVSAADNSWQSVEAKKSLVVGFCAQYPPFEFKNEKGQFEGFDVELGNAIGKKLGIDIVFKDGEWQGLIAGMNKGDYDMLITCMGETTARKKNVNFSDVYIDLTEVIVVHKDDTRIQSKANLAGKTVGAQVATSSERVLDGMADLVGNIKKYNYTTEALLDLKFKRIDAVVCGIAYAIVQIKKDPSFKIVGEPLNATPIVMALPKDADALTEKINGALAEIKADGTYDKIYNTWIRLD</sequence>
<dbReference type="InterPro" id="IPR018313">
    <property type="entry name" value="SBP_3_CS"/>
</dbReference>
<evidence type="ECO:0000313" key="8">
    <source>
        <dbReference type="EMBL" id="BBO77259.1"/>
    </source>
</evidence>
<dbReference type="AlphaFoldDB" id="A0A5K7ZAQ5"/>
<evidence type="ECO:0000313" key="9">
    <source>
        <dbReference type="Proteomes" id="UP000427769"/>
    </source>
</evidence>
<protein>
    <submittedName>
        <fullName evidence="8">Amino acid ABC transporter substrate-binding protein</fullName>
    </submittedName>
</protein>
<dbReference type="EMBL" id="AP021875">
    <property type="protein sequence ID" value="BBO77259.1"/>
    <property type="molecule type" value="Genomic_DNA"/>
</dbReference>
<organism evidence="8 9">
    <name type="scientific">Desulfosarcina widdelii</name>
    <dbReference type="NCBI Taxonomy" id="947919"/>
    <lineage>
        <taxon>Bacteria</taxon>
        <taxon>Pseudomonadati</taxon>
        <taxon>Thermodesulfobacteriota</taxon>
        <taxon>Desulfobacteria</taxon>
        <taxon>Desulfobacterales</taxon>
        <taxon>Desulfosarcinaceae</taxon>
        <taxon>Desulfosarcina</taxon>
    </lineage>
</organism>
<dbReference type="GO" id="GO:0030313">
    <property type="term" value="C:cell envelope"/>
    <property type="evidence" value="ECO:0007669"/>
    <property type="project" value="UniProtKB-SubCell"/>
</dbReference>
<dbReference type="PANTHER" id="PTHR35936:SF34">
    <property type="entry name" value="ABC TRANSPORTER EXTRACELLULAR-BINDING PROTEIN YCKB-RELATED"/>
    <property type="match status" value="1"/>
</dbReference>